<evidence type="ECO:0008006" key="3">
    <source>
        <dbReference type="Google" id="ProtNLM"/>
    </source>
</evidence>
<dbReference type="Gene3D" id="3.90.226.10">
    <property type="entry name" value="2-enoyl-CoA Hydratase, Chain A, domain 1"/>
    <property type="match status" value="1"/>
</dbReference>
<comment type="caution">
    <text evidence="1">The sequence shown here is derived from an EMBL/GenBank/DDBJ whole genome shotgun (WGS) entry which is preliminary data.</text>
</comment>
<dbReference type="GeneID" id="25986258"/>
<dbReference type="KEGG" id="tasa:A1Q1_02745"/>
<dbReference type="InterPro" id="IPR029045">
    <property type="entry name" value="ClpP/crotonase-like_dom_sf"/>
</dbReference>
<sequence length="258" mass="28499">MSDKANMTLTRPTETVWQINLQAPPDNRLTIEFLTELSATLDQVEAEWRKSGGGEDDKGKNNGAGALIITSSLPKFFSNGLSPTVLGVPGFFESVFDPVMYRLLTFPLVTIAAVNGHAFAGGMILAFCCDYRVISSGKAMMSMNEIFLGLPMPNSFATWLRMRLPYQALRETMLGKRWFQKELLAAGMVDEIAEPDQVVPKAIEIGTREGAKVGGGSWGAIKVSHQRQIWRPFMEADAFWARMEREGVAAKFAEKAKL</sequence>
<evidence type="ECO:0000313" key="1">
    <source>
        <dbReference type="EMBL" id="EJT52695.1"/>
    </source>
</evidence>
<protein>
    <recommendedName>
        <fullName evidence="3">Enoyl-CoA hydratase/isomerase</fullName>
    </recommendedName>
</protein>
<dbReference type="CDD" id="cd06558">
    <property type="entry name" value="crotonase-like"/>
    <property type="match status" value="1"/>
</dbReference>
<dbReference type="SUPFAM" id="SSF52096">
    <property type="entry name" value="ClpP/crotonase"/>
    <property type="match status" value="1"/>
</dbReference>
<dbReference type="EMBL" id="ALBS01000020">
    <property type="protein sequence ID" value="EJT52695.1"/>
    <property type="molecule type" value="Genomic_DNA"/>
</dbReference>
<dbReference type="PANTHER" id="PTHR11941:SF75">
    <property type="entry name" value="ENOYL-COA HYDRATASE_ISOMERASE FAMILY PROTEIN"/>
    <property type="match status" value="1"/>
</dbReference>
<organism evidence="1 2">
    <name type="scientific">Trichosporon asahii var. asahii (strain ATCC 90039 / CBS 2479 / JCM 2466 / KCTC 7840 / NBRC 103889/ NCYC 2677 / UAMH 7654)</name>
    <name type="common">Yeast</name>
    <dbReference type="NCBI Taxonomy" id="1186058"/>
    <lineage>
        <taxon>Eukaryota</taxon>
        <taxon>Fungi</taxon>
        <taxon>Dikarya</taxon>
        <taxon>Basidiomycota</taxon>
        <taxon>Agaricomycotina</taxon>
        <taxon>Tremellomycetes</taxon>
        <taxon>Trichosporonales</taxon>
        <taxon>Trichosporonaceae</taxon>
        <taxon>Trichosporon</taxon>
    </lineage>
</organism>
<dbReference type="AlphaFoldDB" id="J4UL75"/>
<dbReference type="HOGENOM" id="CLU_009834_3_1_1"/>
<dbReference type="PANTHER" id="PTHR11941">
    <property type="entry name" value="ENOYL-COA HYDRATASE-RELATED"/>
    <property type="match status" value="1"/>
</dbReference>
<gene>
    <name evidence="1" type="ORF">A1Q1_02745</name>
</gene>
<dbReference type="Pfam" id="PF00378">
    <property type="entry name" value="ECH_1"/>
    <property type="match status" value="1"/>
</dbReference>
<dbReference type="Proteomes" id="UP000002748">
    <property type="component" value="Unassembled WGS sequence"/>
</dbReference>
<dbReference type="GO" id="GO:0004165">
    <property type="term" value="F:delta(3)-delta(2)-enoyl-CoA isomerase activity"/>
    <property type="evidence" value="ECO:0007669"/>
    <property type="project" value="TreeGrafter"/>
</dbReference>
<reference evidence="1 2" key="1">
    <citation type="journal article" date="2012" name="Eukaryot. Cell">
        <title>Draft genome sequence of CBS 2479, the standard type strain of Trichosporon asahii.</title>
        <authorList>
            <person name="Yang R.Y."/>
            <person name="Li H.T."/>
            <person name="Zhu H."/>
            <person name="Zhou G.P."/>
            <person name="Wang M."/>
            <person name="Wang L."/>
        </authorList>
    </citation>
    <scope>NUCLEOTIDE SEQUENCE [LARGE SCALE GENOMIC DNA]</scope>
    <source>
        <strain evidence="2">ATCC 90039 / CBS 2479 / JCM 2466 / KCTC 7840 / NCYC 2677 / UAMH 7654</strain>
    </source>
</reference>
<dbReference type="GO" id="GO:0006635">
    <property type="term" value="P:fatty acid beta-oxidation"/>
    <property type="evidence" value="ECO:0007669"/>
    <property type="project" value="TreeGrafter"/>
</dbReference>
<accession>J4UL75</accession>
<name>J4UL75_TRIAS</name>
<proteinExistence type="predicted"/>
<evidence type="ECO:0000313" key="2">
    <source>
        <dbReference type="Proteomes" id="UP000002748"/>
    </source>
</evidence>
<dbReference type="OrthoDB" id="1696280at2759"/>
<dbReference type="InterPro" id="IPR001753">
    <property type="entry name" value="Enoyl-CoA_hydra/iso"/>
</dbReference>
<dbReference type="RefSeq" id="XP_014184132.1">
    <property type="nucleotide sequence ID" value="XM_014328657.1"/>
</dbReference>
<dbReference type="VEuPathDB" id="FungiDB:A1Q1_02745"/>
<dbReference type="GO" id="GO:0005777">
    <property type="term" value="C:peroxisome"/>
    <property type="evidence" value="ECO:0007669"/>
    <property type="project" value="TreeGrafter"/>
</dbReference>